<proteinExistence type="predicted"/>
<sequence>MFSLLGIDNELEQLYEEAQQNKVAVLKARWTNGNYGCCSTRAPLVEKYRIEYTPEKKTLYLWGKLAVTIDQATQQAEISSEYSPSNYEKKVITWFSERAKRS</sequence>
<evidence type="ECO:0000313" key="1">
    <source>
        <dbReference type="EMBL" id="OJG34325.1"/>
    </source>
</evidence>
<dbReference type="EMBL" id="JXKM01000014">
    <property type="protein sequence ID" value="OJG34325.1"/>
    <property type="molecule type" value="Genomic_DNA"/>
</dbReference>
<comment type="caution">
    <text evidence="1">The sequence shown here is derived from an EMBL/GenBank/DDBJ whole genome shotgun (WGS) entry which is preliminary data.</text>
</comment>
<gene>
    <name evidence="1" type="ORF">RV00_GL000857</name>
</gene>
<dbReference type="AlphaFoldDB" id="A0A1L8SQP4"/>
<name>A0A1L8SQP4_9ENTE</name>
<protein>
    <submittedName>
        <fullName evidence="1">Uncharacterized protein</fullName>
    </submittedName>
</protein>
<reference evidence="1 2" key="1">
    <citation type="submission" date="2014-12" db="EMBL/GenBank/DDBJ databases">
        <title>Draft genome sequences of 29 type strains of Enterococci.</title>
        <authorList>
            <person name="Zhong Z."/>
            <person name="Sun Z."/>
            <person name="Liu W."/>
            <person name="Zhang W."/>
            <person name="Zhang H."/>
        </authorList>
    </citation>
    <scope>NUCLEOTIDE SEQUENCE [LARGE SCALE GENOMIC DNA]</scope>
    <source>
        <strain evidence="1 2">DSM 22802</strain>
    </source>
</reference>
<organism evidence="1 2">
    <name type="scientific">Enterococcus devriesei</name>
    <dbReference type="NCBI Taxonomy" id="319970"/>
    <lineage>
        <taxon>Bacteria</taxon>
        <taxon>Bacillati</taxon>
        <taxon>Bacillota</taxon>
        <taxon>Bacilli</taxon>
        <taxon>Lactobacillales</taxon>
        <taxon>Enterococcaceae</taxon>
        <taxon>Enterococcus</taxon>
    </lineage>
</organism>
<accession>A0A1L8SQP4</accession>
<dbReference type="Proteomes" id="UP000183700">
    <property type="component" value="Unassembled WGS sequence"/>
</dbReference>
<dbReference type="RefSeq" id="WP_379925691.1">
    <property type="nucleotide sequence ID" value="NZ_JBHLVS010000027.1"/>
</dbReference>
<dbReference type="STRING" id="319970.RV00_GL000857"/>
<keyword evidence="2" id="KW-1185">Reference proteome</keyword>
<evidence type="ECO:0000313" key="2">
    <source>
        <dbReference type="Proteomes" id="UP000183700"/>
    </source>
</evidence>